<dbReference type="PANTHER" id="PTHR13412">
    <property type="entry name" value="T-CELL IMMUNOMODULATORY PROTEIN HOMOLOG"/>
    <property type="match status" value="1"/>
</dbReference>
<sequence length="682" mass="75328">MHATQRSVAIFIFFFFFASSQLTSALLTQPRRDKQRPPPAPHSISLLSTDYLTDQSAYVGLGDGVGSVIAVGDFTTDRYTDLLVIPHSKIMRSVRVLAWNHHTFSFTRVSCPANSSYRSTFSLNALSSAPPDSKIVSAALFDADSDGFLDALLSIRLPDGSHFGVILRGNGLGCLQLDSVLPGLTPQLVIMDANDDMRSDIFFISDQSERVFYINQPSGQFTRKVWTPDPPLHLCTPTRQESSNAFVDINGDCEPDLVISSSCGLEVWFNQGLHKRSFSRWVYGQQHFAKDLHDFTNTSGAGDSAPMLVLNASVWNPHNGDGQATFADFNADGSIDIAVANPVTRQVRISYNLRRPYVEKKLCSVDSSWHFQTRVALSDIHVSDTAFGDMRLRSRIRTGDFNYDGKLDLLLVDGDSGTLSLFLAKSAGSNAMWYPRPGKPVERILFPITGRLENGGSPTTKSLLYTKFSEGPLLYSIEDPIAASFIDLDENGRQHILVSQAHGTRLIWNSYQDKEDAVYFKATGVNAAHSSWRSTKDGSQAFSPLPGNTFKVSYGGRFGRETHTCTQCPQTGVLSLQSCSCLFGITRIANYIEEMAMGGSGGVRTWTNLMPNALAVIWPQGRRPQGGVKWKVSYLSKGRDGQMKRIVFVLCVTLVMLFFAILYIHTVEGREANAEKLDFGYT</sequence>
<evidence type="ECO:0000256" key="1">
    <source>
        <dbReference type="ARBA" id="ARBA00004479"/>
    </source>
</evidence>
<evidence type="ECO:0000259" key="9">
    <source>
        <dbReference type="Pfam" id="PF23122"/>
    </source>
</evidence>
<comment type="caution">
    <text evidence="10">The sequence shown here is derived from an EMBL/GenBank/DDBJ whole genome shotgun (WGS) entry which is preliminary data.</text>
</comment>
<dbReference type="GO" id="GO:0005886">
    <property type="term" value="C:plasma membrane"/>
    <property type="evidence" value="ECO:0007669"/>
    <property type="project" value="TreeGrafter"/>
</dbReference>
<proteinExistence type="inferred from homology"/>
<evidence type="ECO:0000256" key="8">
    <source>
        <dbReference type="SAM" id="SignalP"/>
    </source>
</evidence>
<accession>A0A2V3J510</accession>
<dbReference type="EMBL" id="NBIV01000005">
    <property type="protein sequence ID" value="PXF49485.1"/>
    <property type="molecule type" value="Genomic_DNA"/>
</dbReference>
<dbReference type="Gene3D" id="2.130.10.130">
    <property type="entry name" value="Integrin alpha, N-terminal"/>
    <property type="match status" value="1"/>
</dbReference>
<reference evidence="10 11" key="1">
    <citation type="journal article" date="2018" name="Mol. Biol. Evol.">
        <title>Analysis of the draft genome of the red seaweed Gracilariopsis chorda provides insights into genome size evolution in Rhodophyta.</title>
        <authorList>
            <person name="Lee J."/>
            <person name="Yang E.C."/>
            <person name="Graf L."/>
            <person name="Yang J.H."/>
            <person name="Qiu H."/>
            <person name="Zel Zion U."/>
            <person name="Chan C.X."/>
            <person name="Stephens T.G."/>
            <person name="Weber A.P.M."/>
            <person name="Boo G.H."/>
            <person name="Boo S.M."/>
            <person name="Kim K.M."/>
            <person name="Shin Y."/>
            <person name="Jung M."/>
            <person name="Lee S.J."/>
            <person name="Yim H.S."/>
            <person name="Lee J.H."/>
            <person name="Bhattacharya D."/>
            <person name="Yoon H.S."/>
        </authorList>
    </citation>
    <scope>NUCLEOTIDE SEQUENCE [LARGE SCALE GENOMIC DNA]</scope>
    <source>
        <strain evidence="10 11">SKKU-2015</strain>
        <tissue evidence="10">Whole body</tissue>
    </source>
</reference>
<dbReference type="SUPFAM" id="SSF69318">
    <property type="entry name" value="Integrin alpha N-terminal domain"/>
    <property type="match status" value="1"/>
</dbReference>
<keyword evidence="5 7" id="KW-0472">Membrane</keyword>
<feature type="transmembrane region" description="Helical" evidence="7">
    <location>
        <begin position="646"/>
        <end position="664"/>
    </location>
</feature>
<keyword evidence="4 7" id="KW-1133">Transmembrane helix</keyword>
<evidence type="ECO:0000256" key="7">
    <source>
        <dbReference type="SAM" id="Phobius"/>
    </source>
</evidence>
<name>A0A2V3J510_9FLOR</name>
<evidence type="ECO:0000256" key="5">
    <source>
        <dbReference type="ARBA" id="ARBA00023136"/>
    </source>
</evidence>
<comment type="similarity">
    <text evidence="2">Belongs to the TIP family.</text>
</comment>
<comment type="subcellular location">
    <subcellularLocation>
        <location evidence="1">Membrane</location>
        <topology evidence="1">Single-pass type I membrane protein</topology>
    </subcellularLocation>
</comment>
<dbReference type="InterPro" id="IPR024881">
    <property type="entry name" value="Tip"/>
</dbReference>
<dbReference type="Pfam" id="PF23122">
    <property type="entry name" value="C2_ITFG1"/>
    <property type="match status" value="1"/>
</dbReference>
<evidence type="ECO:0000256" key="6">
    <source>
        <dbReference type="ARBA" id="ARBA00023180"/>
    </source>
</evidence>
<evidence type="ECO:0000256" key="4">
    <source>
        <dbReference type="ARBA" id="ARBA00022989"/>
    </source>
</evidence>
<feature type="chain" id="PRO_5016168083" evidence="8">
    <location>
        <begin position="26"/>
        <end position="682"/>
    </location>
</feature>
<keyword evidence="3 7" id="KW-0812">Transmembrane</keyword>
<dbReference type="PANTHER" id="PTHR13412:SF0">
    <property type="entry name" value="T-CELL IMMUNOMODULATORY PROTEIN"/>
    <property type="match status" value="1"/>
</dbReference>
<dbReference type="AlphaFoldDB" id="A0A2V3J510"/>
<dbReference type="InterPro" id="IPR057089">
    <property type="entry name" value="C2_TIP"/>
</dbReference>
<evidence type="ECO:0000256" key="2">
    <source>
        <dbReference type="ARBA" id="ARBA00006496"/>
    </source>
</evidence>
<dbReference type="OrthoDB" id="10022113at2759"/>
<feature type="domain" description="T-cell immunomodulatory protein TIP C2" evidence="9">
    <location>
        <begin position="546"/>
        <end position="631"/>
    </location>
</feature>
<organism evidence="10 11">
    <name type="scientific">Gracilariopsis chorda</name>
    <dbReference type="NCBI Taxonomy" id="448386"/>
    <lineage>
        <taxon>Eukaryota</taxon>
        <taxon>Rhodophyta</taxon>
        <taxon>Florideophyceae</taxon>
        <taxon>Rhodymeniophycidae</taxon>
        <taxon>Gracilariales</taxon>
        <taxon>Gracilariaceae</taxon>
        <taxon>Gracilariopsis</taxon>
    </lineage>
</organism>
<evidence type="ECO:0000313" key="11">
    <source>
        <dbReference type="Proteomes" id="UP000247409"/>
    </source>
</evidence>
<keyword evidence="11" id="KW-1185">Reference proteome</keyword>
<keyword evidence="6" id="KW-0325">Glycoprotein</keyword>
<dbReference type="Proteomes" id="UP000247409">
    <property type="component" value="Unassembled WGS sequence"/>
</dbReference>
<dbReference type="InterPro" id="IPR028994">
    <property type="entry name" value="Integrin_alpha_N"/>
</dbReference>
<evidence type="ECO:0000256" key="3">
    <source>
        <dbReference type="ARBA" id="ARBA00022692"/>
    </source>
</evidence>
<protein>
    <submittedName>
        <fullName evidence="10">T-cell immunomodulatory protein-like</fullName>
    </submittedName>
</protein>
<feature type="signal peptide" evidence="8">
    <location>
        <begin position="1"/>
        <end position="25"/>
    </location>
</feature>
<keyword evidence="8" id="KW-0732">Signal</keyword>
<gene>
    <name evidence="10" type="ORF">BWQ96_00801</name>
</gene>
<evidence type="ECO:0000313" key="10">
    <source>
        <dbReference type="EMBL" id="PXF49485.1"/>
    </source>
</evidence>